<keyword evidence="5" id="KW-1185">Reference proteome</keyword>
<proteinExistence type="predicted"/>
<organism evidence="4 5">
    <name type="scientific">Cyclotella cryptica</name>
    <dbReference type="NCBI Taxonomy" id="29204"/>
    <lineage>
        <taxon>Eukaryota</taxon>
        <taxon>Sar</taxon>
        <taxon>Stramenopiles</taxon>
        <taxon>Ochrophyta</taxon>
        <taxon>Bacillariophyta</taxon>
        <taxon>Coscinodiscophyceae</taxon>
        <taxon>Thalassiosirophycidae</taxon>
        <taxon>Stephanodiscales</taxon>
        <taxon>Stephanodiscaceae</taxon>
        <taxon>Cyclotella</taxon>
    </lineage>
</organism>
<keyword evidence="2" id="KW-0732">Signal</keyword>
<gene>
    <name evidence="4" type="ORF">HJC23_000126</name>
</gene>
<dbReference type="Proteomes" id="UP001516023">
    <property type="component" value="Unassembled WGS sequence"/>
</dbReference>
<dbReference type="AlphaFoldDB" id="A0ABD3NYT8"/>
<evidence type="ECO:0000259" key="3">
    <source>
        <dbReference type="Pfam" id="PF00487"/>
    </source>
</evidence>
<evidence type="ECO:0000256" key="1">
    <source>
        <dbReference type="SAM" id="MobiDB-lite"/>
    </source>
</evidence>
<feature type="chain" id="PRO_5044764330" description="Fatty acid desaturase domain-containing protein" evidence="2">
    <location>
        <begin position="22"/>
        <end position="512"/>
    </location>
</feature>
<protein>
    <recommendedName>
        <fullName evidence="3">Fatty acid desaturase domain-containing protein</fullName>
    </recommendedName>
</protein>
<dbReference type="Pfam" id="PF00487">
    <property type="entry name" value="FA_desaturase"/>
    <property type="match status" value="1"/>
</dbReference>
<evidence type="ECO:0000256" key="2">
    <source>
        <dbReference type="SAM" id="SignalP"/>
    </source>
</evidence>
<evidence type="ECO:0000313" key="4">
    <source>
        <dbReference type="EMBL" id="KAL3780656.1"/>
    </source>
</evidence>
<feature type="compositionally biased region" description="Polar residues" evidence="1">
    <location>
        <begin position="75"/>
        <end position="105"/>
    </location>
</feature>
<feature type="compositionally biased region" description="Low complexity" evidence="1">
    <location>
        <begin position="114"/>
        <end position="125"/>
    </location>
</feature>
<dbReference type="PROSITE" id="PS51257">
    <property type="entry name" value="PROKAR_LIPOPROTEIN"/>
    <property type="match status" value="1"/>
</dbReference>
<dbReference type="PANTHER" id="PTHR12879:SF8">
    <property type="entry name" value="SPHINGOLIPID DELTA(4)-DESATURASE DES1"/>
    <property type="match status" value="1"/>
</dbReference>
<sequence>MELKTLLQLTIFVQFLTSCRCYSPAISHYIRRVSPLLRLQPRFPSQHRLSRRKFDECRTLNRNGLRSSLSIHDDINTQSSSCDENTDIVQPSQSNGEPTAKNTSEAAPDKTIVTEPPTSSTSLSPAAQWHQRRHQEMLQKYRSQILPLERDSSNFLALSLLALSNISLLALSLLSGNLSIPKVILFAIFPGSMFSLWTLQILHDCLHGSLFPKQNTFTLPLIGRVKRKSLQNALLFWGSMPSAFGYYLYLKYGHLSHHKSLGDAEKVSLKTLFDSDRKEFEDGDMLFVAHRMKLKGEVGPRFQLGRGEKKKMMVMSISKGGFSLWKEGCPVRNALVFASSFLYERVMLMVNDVIVALTGRNYFFPNKPKQFHDECAVYCRFVVAVRALLWKISGWKALLFLYLSETLWSIPPHPACAMFVTNHGSTIDETTGECVPSSSTYAGRWYSIFTLGTNYHVEHHDFPTIPLHRLGKLREIAPEYYRAGTKDNLWSIMKKAFSRPEFYACMDAGVMV</sequence>
<reference evidence="4 5" key="1">
    <citation type="journal article" date="2020" name="G3 (Bethesda)">
        <title>Improved Reference Genome for Cyclotella cryptica CCMP332, a Model for Cell Wall Morphogenesis, Salinity Adaptation, and Lipid Production in Diatoms (Bacillariophyta).</title>
        <authorList>
            <person name="Roberts W.R."/>
            <person name="Downey K.M."/>
            <person name="Ruck E.C."/>
            <person name="Traller J.C."/>
            <person name="Alverson A.J."/>
        </authorList>
    </citation>
    <scope>NUCLEOTIDE SEQUENCE [LARGE SCALE GENOMIC DNA]</scope>
    <source>
        <strain evidence="4 5">CCMP332</strain>
    </source>
</reference>
<feature type="signal peptide" evidence="2">
    <location>
        <begin position="1"/>
        <end position="21"/>
    </location>
</feature>
<comment type="caution">
    <text evidence="4">The sequence shown here is derived from an EMBL/GenBank/DDBJ whole genome shotgun (WGS) entry which is preliminary data.</text>
</comment>
<feature type="region of interest" description="Disordered" evidence="1">
    <location>
        <begin position="75"/>
        <end position="127"/>
    </location>
</feature>
<accession>A0ABD3NYT8</accession>
<dbReference type="PANTHER" id="PTHR12879">
    <property type="entry name" value="SPHINGOLIPID DELTA 4 DESATURASE/C-4 HYDROXYLASE PROTEIN DES2"/>
    <property type="match status" value="1"/>
</dbReference>
<dbReference type="CDD" id="cd01060">
    <property type="entry name" value="Membrane-FADS-like"/>
    <property type="match status" value="1"/>
</dbReference>
<evidence type="ECO:0000313" key="5">
    <source>
        <dbReference type="Proteomes" id="UP001516023"/>
    </source>
</evidence>
<name>A0ABD3NYT8_9STRA</name>
<dbReference type="InterPro" id="IPR005804">
    <property type="entry name" value="FA_desaturase_dom"/>
</dbReference>
<dbReference type="EMBL" id="JABMIG020000342">
    <property type="protein sequence ID" value="KAL3780656.1"/>
    <property type="molecule type" value="Genomic_DNA"/>
</dbReference>
<feature type="domain" description="Fatty acid desaturase" evidence="3">
    <location>
        <begin position="357"/>
        <end position="482"/>
    </location>
</feature>